<dbReference type="PANTHER" id="PTHR43818">
    <property type="entry name" value="BCDNA.GH03377"/>
    <property type="match status" value="1"/>
</dbReference>
<sequence>MEQVKVGIVGCGMITARRHAPEYTDNPHAQIVGFYDFDQERAGELAAGYGGKVYGSPEELFADPEIDAVSICSPNYTHASYSIKALEAGKHVLCEKPMALTLEDTRTMMDTAQRMGKILMIGHNQRLLPTHRKARELLQSGMIGNILSVQSNFRHSGPENWSVNRTNTTWFFDKNKAHFGALGDLGAHKLDIIRFLTGDEVQSICCDTVTRDKRYPNGELIDLEDNAFALFRMRSGIVGTMNVSWTNYGEEDNSTILYGDKGVMKIFGDFADDIVVELRDDTRVKYQVGAISTNQKQLKSGIIDDFVESIRTGRAPTVTGVDGHNTLAVIVAANQSAKERRWVDVAY</sequence>
<dbReference type="SUPFAM" id="SSF51735">
    <property type="entry name" value="NAD(P)-binding Rossmann-fold domains"/>
    <property type="match status" value="1"/>
</dbReference>
<dbReference type="InterPro" id="IPR055170">
    <property type="entry name" value="GFO_IDH_MocA-like_dom"/>
</dbReference>
<dbReference type="InterPro" id="IPR000683">
    <property type="entry name" value="Gfo/Idh/MocA-like_OxRdtase_N"/>
</dbReference>
<proteinExistence type="predicted"/>
<feature type="domain" description="GFO/IDH/MocA-like oxidoreductase" evidence="3">
    <location>
        <begin position="131"/>
        <end position="264"/>
    </location>
</feature>
<dbReference type="Pfam" id="PF22725">
    <property type="entry name" value="GFO_IDH_MocA_C3"/>
    <property type="match status" value="1"/>
</dbReference>
<dbReference type="Gene3D" id="3.30.360.10">
    <property type="entry name" value="Dihydrodipicolinate Reductase, domain 2"/>
    <property type="match status" value="1"/>
</dbReference>
<gene>
    <name evidence="4" type="ORF">H9838_01505</name>
</gene>
<dbReference type="InterPro" id="IPR050463">
    <property type="entry name" value="Gfo/Idh/MocA_oxidrdct_glycsds"/>
</dbReference>
<keyword evidence="1" id="KW-0560">Oxidoreductase</keyword>
<dbReference type="Proteomes" id="UP000823915">
    <property type="component" value="Unassembled WGS sequence"/>
</dbReference>
<name>A0A9D1YEM9_9FIRM</name>
<evidence type="ECO:0000259" key="3">
    <source>
        <dbReference type="Pfam" id="PF22725"/>
    </source>
</evidence>
<accession>A0A9D1YEM9</accession>
<dbReference type="EMBL" id="DXDU01000019">
    <property type="protein sequence ID" value="HIY25833.1"/>
    <property type="molecule type" value="Genomic_DNA"/>
</dbReference>
<dbReference type="AlphaFoldDB" id="A0A9D1YEM9"/>
<dbReference type="SUPFAM" id="SSF55347">
    <property type="entry name" value="Glyceraldehyde-3-phosphate dehydrogenase-like, C-terminal domain"/>
    <property type="match status" value="1"/>
</dbReference>
<dbReference type="Pfam" id="PF01408">
    <property type="entry name" value="GFO_IDH_MocA"/>
    <property type="match status" value="1"/>
</dbReference>
<evidence type="ECO:0000256" key="1">
    <source>
        <dbReference type="ARBA" id="ARBA00023002"/>
    </source>
</evidence>
<comment type="caution">
    <text evidence="4">The sequence shown here is derived from an EMBL/GenBank/DDBJ whole genome shotgun (WGS) entry which is preliminary data.</text>
</comment>
<feature type="domain" description="Gfo/Idh/MocA-like oxidoreductase N-terminal" evidence="2">
    <location>
        <begin position="4"/>
        <end position="123"/>
    </location>
</feature>
<dbReference type="Gene3D" id="3.40.50.720">
    <property type="entry name" value="NAD(P)-binding Rossmann-like Domain"/>
    <property type="match status" value="1"/>
</dbReference>
<protein>
    <submittedName>
        <fullName evidence="4">Gfo/Idh/MocA family oxidoreductase</fullName>
    </submittedName>
</protein>
<reference evidence="4" key="2">
    <citation type="submission" date="2021-04" db="EMBL/GenBank/DDBJ databases">
        <authorList>
            <person name="Gilroy R."/>
        </authorList>
    </citation>
    <scope>NUCLEOTIDE SEQUENCE</scope>
    <source>
        <strain evidence="4">1282</strain>
    </source>
</reference>
<evidence type="ECO:0000313" key="4">
    <source>
        <dbReference type="EMBL" id="HIY25833.1"/>
    </source>
</evidence>
<dbReference type="InterPro" id="IPR036291">
    <property type="entry name" value="NAD(P)-bd_dom_sf"/>
</dbReference>
<dbReference type="GO" id="GO:0016491">
    <property type="term" value="F:oxidoreductase activity"/>
    <property type="evidence" value="ECO:0007669"/>
    <property type="project" value="UniProtKB-KW"/>
</dbReference>
<evidence type="ECO:0000259" key="2">
    <source>
        <dbReference type="Pfam" id="PF01408"/>
    </source>
</evidence>
<reference evidence="4" key="1">
    <citation type="journal article" date="2021" name="PeerJ">
        <title>Extensive microbial diversity within the chicken gut microbiome revealed by metagenomics and culture.</title>
        <authorList>
            <person name="Gilroy R."/>
            <person name="Ravi A."/>
            <person name="Getino M."/>
            <person name="Pursley I."/>
            <person name="Horton D.L."/>
            <person name="Alikhan N.F."/>
            <person name="Baker D."/>
            <person name="Gharbi K."/>
            <person name="Hall N."/>
            <person name="Watson M."/>
            <person name="Adriaenssens E.M."/>
            <person name="Foster-Nyarko E."/>
            <person name="Jarju S."/>
            <person name="Secka A."/>
            <person name="Antonio M."/>
            <person name="Oren A."/>
            <person name="Chaudhuri R.R."/>
            <person name="La Ragione R."/>
            <person name="Hildebrand F."/>
            <person name="Pallen M.J."/>
        </authorList>
    </citation>
    <scope>NUCLEOTIDE SEQUENCE</scope>
    <source>
        <strain evidence="4">1282</strain>
    </source>
</reference>
<evidence type="ECO:0000313" key="5">
    <source>
        <dbReference type="Proteomes" id="UP000823915"/>
    </source>
</evidence>
<dbReference type="GO" id="GO:0000166">
    <property type="term" value="F:nucleotide binding"/>
    <property type="evidence" value="ECO:0007669"/>
    <property type="project" value="InterPro"/>
</dbReference>
<dbReference type="PANTHER" id="PTHR43818:SF11">
    <property type="entry name" value="BCDNA.GH03377"/>
    <property type="match status" value="1"/>
</dbReference>
<organism evidence="4 5">
    <name type="scientific">Candidatus Acutalibacter pullistercoris</name>
    <dbReference type="NCBI Taxonomy" id="2838418"/>
    <lineage>
        <taxon>Bacteria</taxon>
        <taxon>Bacillati</taxon>
        <taxon>Bacillota</taxon>
        <taxon>Clostridia</taxon>
        <taxon>Eubacteriales</taxon>
        <taxon>Acutalibacteraceae</taxon>
        <taxon>Acutalibacter</taxon>
    </lineage>
</organism>